<keyword evidence="5 6" id="KW-0472">Membrane</keyword>
<protein>
    <recommendedName>
        <fullName evidence="6">Protein RER1</fullName>
    </recommendedName>
</protein>
<dbReference type="PANTHER" id="PTHR10743:SF0">
    <property type="entry name" value="PROTEIN RER1"/>
    <property type="match status" value="1"/>
</dbReference>
<comment type="function">
    <text evidence="6">Involved in the retrieval of endoplasmic reticulum membrane proteins from the early Golgi compartment.</text>
</comment>
<proteinExistence type="inferred from homology"/>
<dbReference type="InterPro" id="IPR004932">
    <property type="entry name" value="Rer1"/>
</dbReference>
<evidence type="ECO:0000313" key="8">
    <source>
        <dbReference type="EMBL" id="OLY85538.1"/>
    </source>
</evidence>
<dbReference type="PIRSF" id="PIRSF016013">
    <property type="entry name" value="AtER_Rer1p"/>
    <property type="match status" value="1"/>
</dbReference>
<name>A0A1R0H8X4_9FUNG</name>
<keyword evidence="4 7" id="KW-1133">Transmembrane helix</keyword>
<dbReference type="GO" id="GO:0006621">
    <property type="term" value="P:protein retention in ER lumen"/>
    <property type="evidence" value="ECO:0007669"/>
    <property type="project" value="TreeGrafter"/>
</dbReference>
<reference evidence="8 9" key="1">
    <citation type="journal article" date="2016" name="Mol. Biol. Evol.">
        <title>Genome-Wide Survey of Gut Fungi (Harpellales) Reveals the First Horizontally Transferred Ubiquitin Gene from a Mosquito Host.</title>
        <authorList>
            <person name="Wang Y."/>
            <person name="White M.M."/>
            <person name="Kvist S."/>
            <person name="Moncalvo J.M."/>
        </authorList>
    </citation>
    <scope>NUCLEOTIDE SEQUENCE [LARGE SCALE GENOMIC DNA]</scope>
    <source>
        <strain evidence="8 9">ALG-7-W6</strain>
    </source>
</reference>
<keyword evidence="3 7" id="KW-0812">Transmembrane</keyword>
<keyword evidence="9" id="KW-1185">Reference proteome</keyword>
<comment type="similarity">
    <text evidence="2 6">Belongs to the RER1 family.</text>
</comment>
<gene>
    <name evidence="8" type="ORF">AYI68_g267</name>
</gene>
<evidence type="ECO:0000256" key="4">
    <source>
        <dbReference type="ARBA" id="ARBA00022989"/>
    </source>
</evidence>
<evidence type="ECO:0000256" key="1">
    <source>
        <dbReference type="ARBA" id="ARBA00004141"/>
    </source>
</evidence>
<organism evidence="8 9">
    <name type="scientific">Smittium mucronatum</name>
    <dbReference type="NCBI Taxonomy" id="133383"/>
    <lineage>
        <taxon>Eukaryota</taxon>
        <taxon>Fungi</taxon>
        <taxon>Fungi incertae sedis</taxon>
        <taxon>Zoopagomycota</taxon>
        <taxon>Kickxellomycotina</taxon>
        <taxon>Harpellomycetes</taxon>
        <taxon>Harpellales</taxon>
        <taxon>Legeriomycetaceae</taxon>
        <taxon>Smittium</taxon>
    </lineage>
</organism>
<sequence>MENTEFTSNASPVNTLSSRYQATLDRLVPYTVTRWIMTTILLILFMLRIIFVQGWYIIAYALGIYLLNMFLAFLSPKFDPEFNELMDQETGNEDDSNGPGLLPTKKDDEFRPFIRRLPEFKFWQSATYAILISMFCSFFTTFDIPVFWPILLFYWFLLFFLTMRRQISHMIKYKYVPFSNWGKKRYSSK</sequence>
<feature type="transmembrane region" description="Helical" evidence="7">
    <location>
        <begin position="57"/>
        <end position="74"/>
    </location>
</feature>
<feature type="transmembrane region" description="Helical" evidence="7">
    <location>
        <begin position="146"/>
        <end position="163"/>
    </location>
</feature>
<evidence type="ECO:0000256" key="2">
    <source>
        <dbReference type="ARBA" id="ARBA00006070"/>
    </source>
</evidence>
<dbReference type="Proteomes" id="UP000187455">
    <property type="component" value="Unassembled WGS sequence"/>
</dbReference>
<evidence type="ECO:0000256" key="3">
    <source>
        <dbReference type="ARBA" id="ARBA00022692"/>
    </source>
</evidence>
<feature type="transmembrane region" description="Helical" evidence="7">
    <location>
        <begin position="27"/>
        <end position="51"/>
    </location>
</feature>
<dbReference type="GO" id="GO:0005783">
    <property type="term" value="C:endoplasmic reticulum"/>
    <property type="evidence" value="ECO:0007669"/>
    <property type="project" value="GOC"/>
</dbReference>
<evidence type="ECO:0000313" key="9">
    <source>
        <dbReference type="Proteomes" id="UP000187455"/>
    </source>
</evidence>
<evidence type="ECO:0000256" key="5">
    <source>
        <dbReference type="ARBA" id="ARBA00023136"/>
    </source>
</evidence>
<comment type="subcellular location">
    <subcellularLocation>
        <location evidence="1">Membrane</location>
        <topology evidence="1">Multi-pass membrane protein</topology>
    </subcellularLocation>
</comment>
<dbReference type="OrthoDB" id="448250at2759"/>
<dbReference type="GO" id="GO:0006890">
    <property type="term" value="P:retrograde vesicle-mediated transport, Golgi to endoplasmic reticulum"/>
    <property type="evidence" value="ECO:0007669"/>
    <property type="project" value="TreeGrafter"/>
</dbReference>
<dbReference type="GO" id="GO:0000139">
    <property type="term" value="C:Golgi membrane"/>
    <property type="evidence" value="ECO:0007669"/>
    <property type="project" value="TreeGrafter"/>
</dbReference>
<evidence type="ECO:0000256" key="6">
    <source>
        <dbReference type="PIRNR" id="PIRNR016013"/>
    </source>
</evidence>
<dbReference type="Pfam" id="PF03248">
    <property type="entry name" value="Rer1"/>
    <property type="match status" value="1"/>
</dbReference>
<comment type="caution">
    <text evidence="8">The sequence shown here is derived from an EMBL/GenBank/DDBJ whole genome shotgun (WGS) entry which is preliminary data.</text>
</comment>
<dbReference type="PANTHER" id="PTHR10743">
    <property type="entry name" value="PROTEIN RER1"/>
    <property type="match status" value="1"/>
</dbReference>
<accession>A0A1R0H8X4</accession>
<dbReference type="EMBL" id="LSSL01000079">
    <property type="protein sequence ID" value="OLY85538.1"/>
    <property type="molecule type" value="Genomic_DNA"/>
</dbReference>
<evidence type="ECO:0000256" key="7">
    <source>
        <dbReference type="SAM" id="Phobius"/>
    </source>
</evidence>
<dbReference type="AlphaFoldDB" id="A0A1R0H8X4"/>
<dbReference type="STRING" id="133383.A0A1R0H8X4"/>